<dbReference type="STRING" id="796925.A0A137PDP2"/>
<dbReference type="PRINTS" id="PR00385">
    <property type="entry name" value="P450"/>
</dbReference>
<dbReference type="InterPro" id="IPR036396">
    <property type="entry name" value="Cyt_P450_sf"/>
</dbReference>
<dbReference type="AlphaFoldDB" id="A0A137PDP2"/>
<feature type="non-terminal residue" evidence="9">
    <location>
        <position position="423"/>
    </location>
</feature>
<feature type="non-terminal residue" evidence="9">
    <location>
        <position position="1"/>
    </location>
</feature>
<dbReference type="GO" id="GO:0020037">
    <property type="term" value="F:heme binding"/>
    <property type="evidence" value="ECO:0007669"/>
    <property type="project" value="InterPro"/>
</dbReference>
<comment type="similarity">
    <text evidence="1">Belongs to the cytochrome P450 family.</text>
</comment>
<dbReference type="Proteomes" id="UP000070444">
    <property type="component" value="Unassembled WGS sequence"/>
</dbReference>
<keyword evidence="2 7" id="KW-0349">Heme</keyword>
<proteinExistence type="inferred from homology"/>
<dbReference type="SUPFAM" id="SSF48264">
    <property type="entry name" value="Cytochrome P450"/>
    <property type="match status" value="1"/>
</dbReference>
<evidence type="ECO:0000256" key="8">
    <source>
        <dbReference type="SAM" id="SignalP"/>
    </source>
</evidence>
<dbReference type="GO" id="GO:0004497">
    <property type="term" value="F:monooxygenase activity"/>
    <property type="evidence" value="ECO:0007669"/>
    <property type="project" value="UniProtKB-KW"/>
</dbReference>
<evidence type="ECO:0000313" key="10">
    <source>
        <dbReference type="Proteomes" id="UP000070444"/>
    </source>
</evidence>
<feature type="chain" id="PRO_5007294799" evidence="8">
    <location>
        <begin position="24"/>
        <end position="423"/>
    </location>
</feature>
<feature type="signal peptide" evidence="8">
    <location>
        <begin position="1"/>
        <end position="23"/>
    </location>
</feature>
<dbReference type="InterPro" id="IPR001128">
    <property type="entry name" value="Cyt_P450"/>
</dbReference>
<evidence type="ECO:0000256" key="4">
    <source>
        <dbReference type="ARBA" id="ARBA00023002"/>
    </source>
</evidence>
<evidence type="ECO:0000313" key="9">
    <source>
        <dbReference type="EMBL" id="KXN73119.1"/>
    </source>
</evidence>
<keyword evidence="3 7" id="KW-0479">Metal-binding</keyword>
<dbReference type="GO" id="GO:0005506">
    <property type="term" value="F:iron ion binding"/>
    <property type="evidence" value="ECO:0007669"/>
    <property type="project" value="InterPro"/>
</dbReference>
<evidence type="ECO:0000256" key="6">
    <source>
        <dbReference type="ARBA" id="ARBA00023033"/>
    </source>
</evidence>
<gene>
    <name evidence="9" type="ORF">CONCODRAFT_30625</name>
</gene>
<dbReference type="InterPro" id="IPR002401">
    <property type="entry name" value="Cyt_P450_E_grp-I"/>
</dbReference>
<evidence type="ECO:0000256" key="3">
    <source>
        <dbReference type="ARBA" id="ARBA00022723"/>
    </source>
</evidence>
<comment type="cofactor">
    <cofactor evidence="7">
        <name>heme</name>
        <dbReference type="ChEBI" id="CHEBI:30413"/>
    </cofactor>
</comment>
<evidence type="ECO:0000256" key="2">
    <source>
        <dbReference type="ARBA" id="ARBA00022617"/>
    </source>
</evidence>
<dbReference type="EMBL" id="KQ964441">
    <property type="protein sequence ID" value="KXN73119.1"/>
    <property type="molecule type" value="Genomic_DNA"/>
</dbReference>
<dbReference type="PANTHER" id="PTHR24291">
    <property type="entry name" value="CYTOCHROME P450 FAMILY 4"/>
    <property type="match status" value="1"/>
</dbReference>
<feature type="binding site" description="axial binding residue" evidence="7">
    <location>
        <position position="397"/>
    </location>
    <ligand>
        <name>heme</name>
        <dbReference type="ChEBI" id="CHEBI:30413"/>
    </ligand>
    <ligandPart>
        <name>Fe</name>
        <dbReference type="ChEBI" id="CHEBI:18248"/>
    </ligandPart>
</feature>
<dbReference type="OrthoDB" id="1470350at2759"/>
<dbReference type="OMA" id="YIPFNAH"/>
<accession>A0A137PDP2</accession>
<dbReference type="PANTHER" id="PTHR24291:SF50">
    <property type="entry name" value="BIFUNCTIONAL ALBAFLAVENONE MONOOXYGENASE_TERPENE SYNTHASE"/>
    <property type="match status" value="1"/>
</dbReference>
<keyword evidence="8" id="KW-0732">Signal</keyword>
<keyword evidence="5 7" id="KW-0408">Iron</keyword>
<dbReference type="PRINTS" id="PR00463">
    <property type="entry name" value="EP450I"/>
</dbReference>
<reference evidence="9 10" key="1">
    <citation type="journal article" date="2015" name="Genome Biol. Evol.">
        <title>Phylogenomic analyses indicate that early fungi evolved digesting cell walls of algal ancestors of land plants.</title>
        <authorList>
            <person name="Chang Y."/>
            <person name="Wang S."/>
            <person name="Sekimoto S."/>
            <person name="Aerts A.L."/>
            <person name="Choi C."/>
            <person name="Clum A."/>
            <person name="LaButti K.M."/>
            <person name="Lindquist E.A."/>
            <person name="Yee Ngan C."/>
            <person name="Ohm R.A."/>
            <person name="Salamov A.A."/>
            <person name="Grigoriev I.V."/>
            <person name="Spatafora J.W."/>
            <person name="Berbee M.L."/>
        </authorList>
    </citation>
    <scope>NUCLEOTIDE SEQUENCE [LARGE SCALE GENOMIC DNA]</scope>
    <source>
        <strain evidence="9 10">NRRL 28638</strain>
    </source>
</reference>
<keyword evidence="10" id="KW-1185">Reference proteome</keyword>
<evidence type="ECO:0000256" key="5">
    <source>
        <dbReference type="ARBA" id="ARBA00023004"/>
    </source>
</evidence>
<protein>
    <submittedName>
        <fullName evidence="9">Cytochrome P450</fullName>
    </submittedName>
</protein>
<name>A0A137PDP2_CONC2</name>
<keyword evidence="4" id="KW-0560">Oxidoreductase</keyword>
<evidence type="ECO:0000256" key="7">
    <source>
        <dbReference type="PIRSR" id="PIRSR602401-1"/>
    </source>
</evidence>
<dbReference type="Pfam" id="PF00067">
    <property type="entry name" value="p450"/>
    <property type="match status" value="2"/>
</dbReference>
<evidence type="ECO:0000256" key="1">
    <source>
        <dbReference type="ARBA" id="ARBA00010617"/>
    </source>
</evidence>
<dbReference type="GO" id="GO:0016705">
    <property type="term" value="F:oxidoreductase activity, acting on paired donors, with incorporation or reduction of molecular oxygen"/>
    <property type="evidence" value="ECO:0007669"/>
    <property type="project" value="InterPro"/>
</dbReference>
<dbReference type="Gene3D" id="1.10.630.10">
    <property type="entry name" value="Cytochrome P450"/>
    <property type="match status" value="1"/>
</dbReference>
<keyword evidence="6" id="KW-0503">Monooxygenase</keyword>
<organism evidence="9 10">
    <name type="scientific">Conidiobolus coronatus (strain ATCC 28846 / CBS 209.66 / NRRL 28638)</name>
    <name type="common">Delacroixia coronata</name>
    <dbReference type="NCBI Taxonomy" id="796925"/>
    <lineage>
        <taxon>Eukaryota</taxon>
        <taxon>Fungi</taxon>
        <taxon>Fungi incertae sedis</taxon>
        <taxon>Zoopagomycota</taxon>
        <taxon>Entomophthoromycotina</taxon>
        <taxon>Entomophthoromycetes</taxon>
        <taxon>Entomophthorales</taxon>
        <taxon>Ancylistaceae</taxon>
        <taxon>Conidiobolus</taxon>
    </lineage>
</organism>
<dbReference type="InterPro" id="IPR050196">
    <property type="entry name" value="Cytochrome_P450_Monoox"/>
</dbReference>
<sequence length="423" mass="48670">ILLALIFIIYKLWNLLHVPQNIAHIPAVPLYKTFIATLSKMTFEEKRSYLYKDLLNEHGIARYFFRSKWTILIGDAHLANEIYLNADKFPKLLSTQMFPESLAAKFIGDNVVFSNDKLWKKYRASVNSAFKIQFDTRLFIEGVSELIQVIDNNAGSEIDMSHYFRRLTMEVLGLGLMNIKFNSILTPNPEFNYHYNNIMKCLNIPITLIFQSLDTPSNPMMRSAYDSEPKDILSLMLLSMDKDEKLTDKEIRDNIMMFVLAGHDTTALALTVAIYFLCKHPNFQDKARREALAIFGKPGNDKKLPFIDSIIKESLRMYPPVAFLPARLTKSEFIANDIQIPASSLILVETFHIQNSSKYWQNPSEFNPYRFYESSNSTKIAYPATSWSPFGGGERMCSGLGFSMMEQRITLALLLLNYKFELN</sequence>